<feature type="region of interest" description="Disordered" evidence="1">
    <location>
        <begin position="1"/>
        <end position="107"/>
    </location>
</feature>
<accession>A0AAV8VSV5</accession>
<feature type="compositionally biased region" description="Basic and acidic residues" evidence="1">
    <location>
        <begin position="681"/>
        <end position="694"/>
    </location>
</feature>
<dbReference type="EMBL" id="JANEYG010000033">
    <property type="protein sequence ID" value="KAJ8917461.1"/>
    <property type="molecule type" value="Genomic_DNA"/>
</dbReference>
<dbReference type="AlphaFoldDB" id="A0AAV8VSV5"/>
<feature type="compositionally biased region" description="Low complexity" evidence="1">
    <location>
        <begin position="50"/>
        <end position="65"/>
    </location>
</feature>
<feature type="compositionally biased region" description="Basic and acidic residues" evidence="1">
    <location>
        <begin position="20"/>
        <end position="30"/>
    </location>
</feature>
<dbReference type="Proteomes" id="UP001159042">
    <property type="component" value="Unassembled WGS sequence"/>
</dbReference>
<name>A0AAV8VSV5_9CUCU</name>
<sequence>MTNPSHQKLEMDIDYPDNVNNERHENRTMERNFPAVTSKPPISRLRKSPEASSSSANSLTRQSNSQTSLIYNDNKRLSQASPASENLENSYGRYRRSQVSPVVDNQERITTNAMVHVNANNIRSATPNNLLHNRSLSPVTPQSIRSSTPVEFRLSPSAKSSPQKEDMRKSVEAYYWKELKKLKEQENFDMYLYQLQMMPYGYAEDPISVRRSRSLSPTSHRNSRRSLSLPRDPRPHNLPQDIPEMYGRIQPAPIPEGRAVVNQPPQRNVMYGQLQQYQPNFRRNTPERRTIDGAPRIVDNNYRPIFKRGSLTTPVKELEDAQNKKVSFSSSDSQKLQSWPTRNGFTQSPPQRRVDSTRISSVEDDVFLPNTPRTPNRYEVNEIYGYVNKPNVWYDYGPNPNEVVYYTRQNVEVKNSEPLYDRNPNNVRYVVNYPIEESAYGQPVDAVVRPPYRLTRHGSIQLPEPVYDQRQINSRRRSFENGQVRPVPEPQYVTRQAVPPQNQVNMRYGIKREIILNDEIFGQFGGYVQPGTLQNRQNPVYSSKQSIAEPLYGRTGPKQVSVRNKVCDIYGQIHDPAGTPTVGTPTQIRRTGVLMGQLQTSPGSPQPLRQPLTNDQFLRNTRLTASANDMYRRYQNVDPRYRSDVVYDGTRYQQQQQETVAPNRPLPPVPMKKGLTRNHTARSDTDSDASEMHKVNNSGAKNKKRGFFGK</sequence>
<feature type="region of interest" description="Disordered" evidence="1">
    <location>
        <begin position="126"/>
        <end position="165"/>
    </location>
</feature>
<feature type="region of interest" description="Disordered" evidence="1">
    <location>
        <begin position="211"/>
        <end position="242"/>
    </location>
</feature>
<organism evidence="2 3">
    <name type="scientific">Exocentrus adspersus</name>
    <dbReference type="NCBI Taxonomy" id="1586481"/>
    <lineage>
        <taxon>Eukaryota</taxon>
        <taxon>Metazoa</taxon>
        <taxon>Ecdysozoa</taxon>
        <taxon>Arthropoda</taxon>
        <taxon>Hexapoda</taxon>
        <taxon>Insecta</taxon>
        <taxon>Pterygota</taxon>
        <taxon>Neoptera</taxon>
        <taxon>Endopterygota</taxon>
        <taxon>Coleoptera</taxon>
        <taxon>Polyphaga</taxon>
        <taxon>Cucujiformia</taxon>
        <taxon>Chrysomeloidea</taxon>
        <taxon>Cerambycidae</taxon>
        <taxon>Lamiinae</taxon>
        <taxon>Acanthocinini</taxon>
        <taxon>Exocentrus</taxon>
    </lineage>
</organism>
<evidence type="ECO:0000313" key="2">
    <source>
        <dbReference type="EMBL" id="KAJ8917461.1"/>
    </source>
</evidence>
<feature type="region of interest" description="Disordered" evidence="1">
    <location>
        <begin position="321"/>
        <end position="356"/>
    </location>
</feature>
<proteinExistence type="predicted"/>
<feature type="compositionally biased region" description="Basic residues" evidence="1">
    <location>
        <begin position="701"/>
        <end position="710"/>
    </location>
</feature>
<feature type="region of interest" description="Disordered" evidence="1">
    <location>
        <begin position="654"/>
        <end position="710"/>
    </location>
</feature>
<evidence type="ECO:0000256" key="1">
    <source>
        <dbReference type="SAM" id="MobiDB-lite"/>
    </source>
</evidence>
<feature type="compositionally biased region" description="Polar residues" evidence="1">
    <location>
        <begin position="339"/>
        <end position="350"/>
    </location>
</feature>
<feature type="compositionally biased region" description="Polar residues" evidence="1">
    <location>
        <begin position="66"/>
        <end position="89"/>
    </location>
</feature>
<protein>
    <submittedName>
        <fullName evidence="2">Uncharacterized protein</fullName>
    </submittedName>
</protein>
<feature type="compositionally biased region" description="Polar residues" evidence="1">
    <location>
        <begin position="126"/>
        <end position="149"/>
    </location>
</feature>
<gene>
    <name evidence="2" type="ORF">NQ315_005508</name>
</gene>
<keyword evidence="3" id="KW-1185">Reference proteome</keyword>
<feature type="compositionally biased region" description="Low complexity" evidence="1">
    <location>
        <begin position="324"/>
        <end position="338"/>
    </location>
</feature>
<evidence type="ECO:0000313" key="3">
    <source>
        <dbReference type="Proteomes" id="UP001159042"/>
    </source>
</evidence>
<comment type="caution">
    <text evidence="2">The sequence shown here is derived from an EMBL/GenBank/DDBJ whole genome shotgun (WGS) entry which is preliminary data.</text>
</comment>
<reference evidence="2 3" key="1">
    <citation type="journal article" date="2023" name="Insect Mol. Biol.">
        <title>Genome sequencing provides insights into the evolution of gene families encoding plant cell wall-degrading enzymes in longhorned beetles.</title>
        <authorList>
            <person name="Shin N.R."/>
            <person name="Okamura Y."/>
            <person name="Kirsch R."/>
            <person name="Pauchet Y."/>
        </authorList>
    </citation>
    <scope>NUCLEOTIDE SEQUENCE [LARGE SCALE GENOMIC DNA]</scope>
    <source>
        <strain evidence="2">EAD_L_NR</strain>
    </source>
</reference>